<comment type="similarity">
    <text evidence="2 8">Belongs to the PHP hydrolase family. HisK subfamily.</text>
</comment>
<evidence type="ECO:0000313" key="10">
    <source>
        <dbReference type="EMBL" id="SDE54846.1"/>
    </source>
</evidence>
<comment type="pathway">
    <text evidence="1 8">Amino-acid biosynthesis; L-histidine biosynthesis; L-histidine from 5-phospho-alpha-D-ribose 1-diphosphate: step 8/9.</text>
</comment>
<dbReference type="STRING" id="57664.SAMN05661003_11551"/>
<dbReference type="PANTHER" id="PTHR21039:SF0">
    <property type="entry name" value="HISTIDINOL-PHOSPHATASE"/>
    <property type="match status" value="1"/>
</dbReference>
<organism evidence="10 11">
    <name type="scientific">Desulfuromonas thiophila</name>
    <dbReference type="NCBI Taxonomy" id="57664"/>
    <lineage>
        <taxon>Bacteria</taxon>
        <taxon>Pseudomonadati</taxon>
        <taxon>Thermodesulfobacteriota</taxon>
        <taxon>Desulfuromonadia</taxon>
        <taxon>Desulfuromonadales</taxon>
        <taxon>Desulfuromonadaceae</taxon>
        <taxon>Desulfuromonas</taxon>
    </lineage>
</organism>
<accession>A0A1G7DUQ8</accession>
<dbReference type="InterPro" id="IPR010140">
    <property type="entry name" value="Histidinol_P_phosphatase_HisJ"/>
</dbReference>
<evidence type="ECO:0000256" key="2">
    <source>
        <dbReference type="ARBA" id="ARBA00009152"/>
    </source>
</evidence>
<dbReference type="UniPathway" id="UPA00031">
    <property type="reaction ID" value="UER00013"/>
</dbReference>
<dbReference type="RefSeq" id="WP_171906420.1">
    <property type="nucleotide sequence ID" value="NZ_FNAQ01000015.1"/>
</dbReference>
<gene>
    <name evidence="10" type="ORF">SAMN05661003_11551</name>
</gene>
<evidence type="ECO:0000256" key="7">
    <source>
        <dbReference type="ARBA" id="ARBA00049158"/>
    </source>
</evidence>
<evidence type="ECO:0000259" key="9">
    <source>
        <dbReference type="Pfam" id="PF02811"/>
    </source>
</evidence>
<dbReference type="InterPro" id="IPR016195">
    <property type="entry name" value="Pol/histidinol_Pase-like"/>
</dbReference>
<dbReference type="EMBL" id="FNAQ01000015">
    <property type="protein sequence ID" value="SDE54846.1"/>
    <property type="molecule type" value="Genomic_DNA"/>
</dbReference>
<evidence type="ECO:0000256" key="1">
    <source>
        <dbReference type="ARBA" id="ARBA00004970"/>
    </source>
</evidence>
<evidence type="ECO:0000256" key="6">
    <source>
        <dbReference type="ARBA" id="ARBA00023102"/>
    </source>
</evidence>
<evidence type="ECO:0000256" key="5">
    <source>
        <dbReference type="ARBA" id="ARBA00022801"/>
    </source>
</evidence>
<dbReference type="EC" id="3.1.3.15" evidence="3 8"/>
<evidence type="ECO:0000313" key="11">
    <source>
        <dbReference type="Proteomes" id="UP000243205"/>
    </source>
</evidence>
<evidence type="ECO:0000256" key="8">
    <source>
        <dbReference type="RuleBase" id="RU366003"/>
    </source>
</evidence>
<name>A0A1G7DUQ8_9BACT</name>
<reference evidence="11" key="1">
    <citation type="submission" date="2016-10" db="EMBL/GenBank/DDBJ databases">
        <authorList>
            <person name="Varghese N."/>
            <person name="Submissions S."/>
        </authorList>
    </citation>
    <scope>NUCLEOTIDE SEQUENCE [LARGE SCALE GENOMIC DNA]</scope>
    <source>
        <strain evidence="11">DSM 8987</strain>
    </source>
</reference>
<dbReference type="SUPFAM" id="SSF89550">
    <property type="entry name" value="PHP domain-like"/>
    <property type="match status" value="1"/>
</dbReference>
<dbReference type="AlphaFoldDB" id="A0A1G7DUQ8"/>
<dbReference type="Pfam" id="PF02811">
    <property type="entry name" value="PHP"/>
    <property type="match status" value="1"/>
</dbReference>
<dbReference type="Gene3D" id="3.20.20.140">
    <property type="entry name" value="Metal-dependent hydrolases"/>
    <property type="match status" value="1"/>
</dbReference>
<evidence type="ECO:0000256" key="3">
    <source>
        <dbReference type="ARBA" id="ARBA00013085"/>
    </source>
</evidence>
<dbReference type="CDD" id="cd12110">
    <property type="entry name" value="PHP_HisPPase_Hisj_like"/>
    <property type="match status" value="1"/>
</dbReference>
<keyword evidence="5 8" id="KW-0378">Hydrolase</keyword>
<sequence>MISVSAGTMVAAGASPKISAHGGHSGSFCLHAADSLEALVQAYCEQGFSRVGLTEHMPPPAPNYRYADEVAAGLTVTQMETRFCAYVAEARRLQRQYAGRLQLDVAMESEWYPGAAEQVRRLCRDHRLDYLVGSVHHVGGVNFDFSPQDYDQAVRHCGGIEALYRAYFDAQYDLIVTLEPQLVGHFDLIRLFDSDYRQHLELPAVAERIERNLAAIRQRGLTLDLNMRALLKGATEPYPALPLLQRAVALGIPLVPGDDAHRVADVGQGIDQAYRLLAELGALPVCWSPTRISPKDVPC</sequence>
<dbReference type="NCBIfam" id="TIGR01856">
    <property type="entry name" value="hisJ_fam"/>
    <property type="match status" value="1"/>
</dbReference>
<keyword evidence="6 8" id="KW-0368">Histidine biosynthesis</keyword>
<feature type="domain" description="PHP" evidence="9">
    <location>
        <begin position="24"/>
        <end position="226"/>
    </location>
</feature>
<dbReference type="PANTHER" id="PTHR21039">
    <property type="entry name" value="HISTIDINOL PHOSPHATASE-RELATED"/>
    <property type="match status" value="1"/>
</dbReference>
<protein>
    <recommendedName>
        <fullName evidence="3 8">Histidinol-phosphatase</fullName>
        <shortName evidence="8">HolPase</shortName>
        <ecNumber evidence="3 8">3.1.3.15</ecNumber>
    </recommendedName>
</protein>
<dbReference type="InterPro" id="IPR004013">
    <property type="entry name" value="PHP_dom"/>
</dbReference>
<keyword evidence="11" id="KW-1185">Reference proteome</keyword>
<dbReference type="GO" id="GO:0005737">
    <property type="term" value="C:cytoplasm"/>
    <property type="evidence" value="ECO:0007669"/>
    <property type="project" value="TreeGrafter"/>
</dbReference>
<keyword evidence="4 8" id="KW-0028">Amino-acid biosynthesis</keyword>
<evidence type="ECO:0000256" key="4">
    <source>
        <dbReference type="ARBA" id="ARBA00022605"/>
    </source>
</evidence>
<dbReference type="GO" id="GO:0004401">
    <property type="term" value="F:histidinol-phosphatase activity"/>
    <property type="evidence" value="ECO:0007669"/>
    <property type="project" value="UniProtKB-UniRule"/>
</dbReference>
<comment type="catalytic activity">
    <reaction evidence="7 8">
        <text>L-histidinol phosphate + H2O = L-histidinol + phosphate</text>
        <dbReference type="Rhea" id="RHEA:14465"/>
        <dbReference type="ChEBI" id="CHEBI:15377"/>
        <dbReference type="ChEBI" id="CHEBI:43474"/>
        <dbReference type="ChEBI" id="CHEBI:57699"/>
        <dbReference type="ChEBI" id="CHEBI:57980"/>
        <dbReference type="EC" id="3.1.3.15"/>
    </reaction>
</comment>
<dbReference type="GO" id="GO:0000105">
    <property type="term" value="P:L-histidine biosynthetic process"/>
    <property type="evidence" value="ECO:0007669"/>
    <property type="project" value="UniProtKB-UniRule"/>
</dbReference>
<proteinExistence type="inferred from homology"/>
<dbReference type="Proteomes" id="UP000243205">
    <property type="component" value="Unassembled WGS sequence"/>
</dbReference>